<proteinExistence type="predicted"/>
<feature type="coiled-coil region" evidence="1">
    <location>
        <begin position="13"/>
        <end position="59"/>
    </location>
</feature>
<evidence type="ECO:0000256" key="1">
    <source>
        <dbReference type="SAM" id="Coils"/>
    </source>
</evidence>
<name>A0A367YQX9_9ACTN</name>
<evidence type="ECO:0000313" key="2">
    <source>
        <dbReference type="EMBL" id="RCK68295.1"/>
    </source>
</evidence>
<evidence type="ECO:0000313" key="3">
    <source>
        <dbReference type="Proteomes" id="UP000252770"/>
    </source>
</evidence>
<comment type="caution">
    <text evidence="2">The sequence shown here is derived from an EMBL/GenBank/DDBJ whole genome shotgun (WGS) entry which is preliminary data.</text>
</comment>
<dbReference type="RefSeq" id="WP_114127856.1">
    <property type="nucleotide sequence ID" value="NZ_QOUI01000012.1"/>
</dbReference>
<dbReference type="Proteomes" id="UP000252770">
    <property type="component" value="Unassembled WGS sequence"/>
</dbReference>
<dbReference type="AlphaFoldDB" id="A0A367YQX9"/>
<dbReference type="EMBL" id="QOUI01000012">
    <property type="protein sequence ID" value="RCK68295.1"/>
    <property type="molecule type" value="Genomic_DNA"/>
</dbReference>
<protein>
    <submittedName>
        <fullName evidence="2">Uncharacterized protein</fullName>
    </submittedName>
</protein>
<accession>A0A367YQX9</accession>
<gene>
    <name evidence="2" type="ORF">DT076_16745</name>
</gene>
<reference evidence="2 3" key="1">
    <citation type="submission" date="2018-07" db="EMBL/GenBank/DDBJ databases">
        <title>Desertimonas flava gen. nov. sp. nov.</title>
        <authorList>
            <person name="Liu S."/>
        </authorList>
    </citation>
    <scope>NUCLEOTIDE SEQUENCE [LARGE SCALE GENOMIC DNA]</scope>
    <source>
        <strain evidence="2 3">16Sb5-5</strain>
    </source>
</reference>
<keyword evidence="3" id="KW-1185">Reference proteome</keyword>
<sequence length="60" mass="6444">MPNVDNPLAGIGRARLEARRRATAQRLRAARQAGLQGAVERYTADLAAIDSQLDQAQVTA</sequence>
<organism evidence="2 3">
    <name type="scientific">Desertihabitans brevis</name>
    <dbReference type="NCBI Taxonomy" id="2268447"/>
    <lineage>
        <taxon>Bacteria</taxon>
        <taxon>Bacillati</taxon>
        <taxon>Actinomycetota</taxon>
        <taxon>Actinomycetes</taxon>
        <taxon>Propionibacteriales</taxon>
        <taxon>Propionibacteriaceae</taxon>
        <taxon>Desertihabitans</taxon>
    </lineage>
</organism>
<keyword evidence="1" id="KW-0175">Coiled coil</keyword>